<reference evidence="2" key="1">
    <citation type="submission" date="2021-12" db="EMBL/GenBank/DDBJ databases">
        <authorList>
            <person name="Zaccaron A."/>
            <person name="Stergiopoulos I."/>
        </authorList>
    </citation>
    <scope>NUCLEOTIDE SEQUENCE</scope>
    <source>
        <strain evidence="2">Race5_Kim</strain>
    </source>
</reference>
<dbReference type="EMBL" id="CP090169">
    <property type="protein sequence ID" value="UJO19711.1"/>
    <property type="molecule type" value="Genomic_DNA"/>
</dbReference>
<organism evidence="2 3">
    <name type="scientific">Passalora fulva</name>
    <name type="common">Tomato leaf mold</name>
    <name type="synonym">Cladosporium fulvum</name>
    <dbReference type="NCBI Taxonomy" id="5499"/>
    <lineage>
        <taxon>Eukaryota</taxon>
        <taxon>Fungi</taxon>
        <taxon>Dikarya</taxon>
        <taxon>Ascomycota</taxon>
        <taxon>Pezizomycotina</taxon>
        <taxon>Dothideomycetes</taxon>
        <taxon>Dothideomycetidae</taxon>
        <taxon>Mycosphaerellales</taxon>
        <taxon>Mycosphaerellaceae</taxon>
        <taxon>Fulvia</taxon>
    </lineage>
</organism>
<sequence>MPHTNKLTIIQYNVNKSKDKVQRSFLQALDPEVHHIVAIQEPWISPHTRIPSTVKSPEYHSVVNRTEGVPRSCIYISKKVSTEDWQALPRADRDITTIQLTTSHGQILVHSVYNPPPESRSSTQLHTLERLPEAMSQQAQNIVVGDFNLHHPTWGSDFFLAHHFLVGRLISQMETAQLGLVTPKGTETWARNNSSSTLDLCFMSYALTQKVESCKVSSHLESSSDHLPIQTDIQLTVEEEREPEEKLNWKKANWSLVQEQLEGELEWVNIDNLYTTEGID</sequence>
<dbReference type="Gene3D" id="3.60.10.10">
    <property type="entry name" value="Endonuclease/exonuclease/phosphatase"/>
    <property type="match status" value="1"/>
</dbReference>
<name>A0A9Q8PC46_PASFU</name>
<dbReference type="GO" id="GO:0003824">
    <property type="term" value="F:catalytic activity"/>
    <property type="evidence" value="ECO:0007669"/>
    <property type="project" value="InterPro"/>
</dbReference>
<proteinExistence type="predicted"/>
<dbReference type="PANTHER" id="PTHR33395">
    <property type="entry name" value="TRANSCRIPTASE, PUTATIVE-RELATED-RELATED"/>
    <property type="match status" value="1"/>
</dbReference>
<dbReference type="AlphaFoldDB" id="A0A9Q8PC46"/>
<reference evidence="2" key="2">
    <citation type="journal article" date="2022" name="Microb. Genom.">
        <title>A chromosome-scale genome assembly of the tomato pathogen Cladosporium fulvum reveals a compartmentalized genome architecture and the presence of a dispensable chromosome.</title>
        <authorList>
            <person name="Zaccaron A.Z."/>
            <person name="Chen L.H."/>
            <person name="Samaras A."/>
            <person name="Stergiopoulos I."/>
        </authorList>
    </citation>
    <scope>NUCLEOTIDE SEQUENCE</scope>
    <source>
        <strain evidence="2">Race5_Kim</strain>
    </source>
</reference>
<accession>A0A9Q8PC46</accession>
<protein>
    <recommendedName>
        <fullName evidence="1">Endonuclease/exonuclease/phosphatase domain-containing protein</fullName>
    </recommendedName>
</protein>
<gene>
    <name evidence="2" type="ORF">CLAFUR5_10194</name>
</gene>
<feature type="domain" description="Endonuclease/exonuclease/phosphatase" evidence="1">
    <location>
        <begin position="107"/>
        <end position="229"/>
    </location>
</feature>
<evidence type="ECO:0000313" key="3">
    <source>
        <dbReference type="Proteomes" id="UP000756132"/>
    </source>
</evidence>
<dbReference type="Proteomes" id="UP000756132">
    <property type="component" value="Chromosome 7"/>
</dbReference>
<dbReference type="GO" id="GO:0031012">
    <property type="term" value="C:extracellular matrix"/>
    <property type="evidence" value="ECO:0007669"/>
    <property type="project" value="TreeGrafter"/>
</dbReference>
<evidence type="ECO:0000259" key="1">
    <source>
        <dbReference type="Pfam" id="PF14529"/>
    </source>
</evidence>
<dbReference type="Pfam" id="PF14529">
    <property type="entry name" value="Exo_endo_phos_2"/>
    <property type="match status" value="1"/>
</dbReference>
<dbReference type="PANTHER" id="PTHR33395:SF22">
    <property type="entry name" value="REVERSE TRANSCRIPTASE DOMAIN-CONTAINING PROTEIN"/>
    <property type="match status" value="1"/>
</dbReference>
<dbReference type="InterPro" id="IPR005135">
    <property type="entry name" value="Endo/exonuclease/phosphatase"/>
</dbReference>
<keyword evidence="3" id="KW-1185">Reference proteome</keyword>
<dbReference type="InterPro" id="IPR036691">
    <property type="entry name" value="Endo/exonu/phosph_ase_sf"/>
</dbReference>
<evidence type="ECO:0000313" key="2">
    <source>
        <dbReference type="EMBL" id="UJO19711.1"/>
    </source>
</evidence>
<dbReference type="SUPFAM" id="SSF56219">
    <property type="entry name" value="DNase I-like"/>
    <property type="match status" value="1"/>
</dbReference>
<dbReference type="OrthoDB" id="4842342at2759"/>